<accession>A0ABS3YK75</accession>
<gene>
    <name evidence="10" type="ORF">J7I43_21610</name>
</gene>
<dbReference type="NCBIfam" id="TIGR04057">
    <property type="entry name" value="SusC_RagA_signa"/>
    <property type="match status" value="1"/>
</dbReference>
<keyword evidence="6 7" id="KW-0998">Cell outer membrane</keyword>
<protein>
    <submittedName>
        <fullName evidence="10">SusC/RagA family TonB-linked outer membrane protein</fullName>
    </submittedName>
</protein>
<reference evidence="11" key="1">
    <citation type="submission" date="2021-03" db="EMBL/GenBank/DDBJ databases">
        <title>Assistant Professor.</title>
        <authorList>
            <person name="Huq M.A."/>
        </authorList>
    </citation>
    <scope>NUCLEOTIDE SEQUENCE [LARGE SCALE GENOMIC DNA]</scope>
    <source>
        <strain evidence="11">MAH-28</strain>
    </source>
</reference>
<evidence type="ECO:0000259" key="9">
    <source>
        <dbReference type="Pfam" id="PF07715"/>
    </source>
</evidence>
<evidence type="ECO:0000256" key="7">
    <source>
        <dbReference type="PROSITE-ProRule" id="PRU01360"/>
    </source>
</evidence>
<dbReference type="RefSeq" id="WP_209147954.1">
    <property type="nucleotide sequence ID" value="NZ_JAGHKP010000004.1"/>
</dbReference>
<dbReference type="InterPro" id="IPR039426">
    <property type="entry name" value="TonB-dep_rcpt-like"/>
</dbReference>
<dbReference type="Gene3D" id="2.40.170.20">
    <property type="entry name" value="TonB-dependent receptor, beta-barrel domain"/>
    <property type="match status" value="1"/>
</dbReference>
<comment type="caution">
    <text evidence="10">The sequence shown here is derived from an EMBL/GenBank/DDBJ whole genome shotgun (WGS) entry which is preliminary data.</text>
</comment>
<evidence type="ECO:0000256" key="3">
    <source>
        <dbReference type="ARBA" id="ARBA00022452"/>
    </source>
</evidence>
<comment type="subcellular location">
    <subcellularLocation>
        <location evidence="1 7">Cell outer membrane</location>
        <topology evidence="1 7">Multi-pass membrane protein</topology>
    </subcellularLocation>
</comment>
<dbReference type="InterPro" id="IPR008969">
    <property type="entry name" value="CarboxyPept-like_regulatory"/>
</dbReference>
<organism evidence="10 11">
    <name type="scientific">Chitinophaga chungangae</name>
    <dbReference type="NCBI Taxonomy" id="2821488"/>
    <lineage>
        <taxon>Bacteria</taxon>
        <taxon>Pseudomonadati</taxon>
        <taxon>Bacteroidota</taxon>
        <taxon>Chitinophagia</taxon>
        <taxon>Chitinophagales</taxon>
        <taxon>Chitinophagaceae</taxon>
        <taxon>Chitinophaga</taxon>
    </lineage>
</organism>
<dbReference type="InterPro" id="IPR023997">
    <property type="entry name" value="TonB-dep_OMP_SusC/RagA_CS"/>
</dbReference>
<feature type="chain" id="PRO_5045874952" evidence="8">
    <location>
        <begin position="28"/>
        <end position="1184"/>
    </location>
</feature>
<comment type="similarity">
    <text evidence="7">Belongs to the TonB-dependent receptor family.</text>
</comment>
<evidence type="ECO:0000256" key="4">
    <source>
        <dbReference type="ARBA" id="ARBA00022692"/>
    </source>
</evidence>
<keyword evidence="2 7" id="KW-0813">Transport</keyword>
<dbReference type="SUPFAM" id="SSF49464">
    <property type="entry name" value="Carboxypeptidase regulatory domain-like"/>
    <property type="match status" value="1"/>
</dbReference>
<dbReference type="Gene3D" id="2.60.40.1120">
    <property type="entry name" value="Carboxypeptidase-like, regulatory domain"/>
    <property type="match status" value="1"/>
</dbReference>
<feature type="signal peptide" evidence="8">
    <location>
        <begin position="1"/>
        <end position="27"/>
    </location>
</feature>
<evidence type="ECO:0000313" key="10">
    <source>
        <dbReference type="EMBL" id="MBO9154840.1"/>
    </source>
</evidence>
<dbReference type="InterPro" id="IPR012910">
    <property type="entry name" value="Plug_dom"/>
</dbReference>
<evidence type="ECO:0000256" key="6">
    <source>
        <dbReference type="ARBA" id="ARBA00023237"/>
    </source>
</evidence>
<dbReference type="Pfam" id="PF07715">
    <property type="entry name" value="Plug"/>
    <property type="match status" value="1"/>
</dbReference>
<keyword evidence="3 7" id="KW-1134">Transmembrane beta strand</keyword>
<dbReference type="InterPro" id="IPR023996">
    <property type="entry name" value="TonB-dep_OMP_SusC/RagA"/>
</dbReference>
<evidence type="ECO:0000256" key="2">
    <source>
        <dbReference type="ARBA" id="ARBA00022448"/>
    </source>
</evidence>
<dbReference type="InterPro" id="IPR036942">
    <property type="entry name" value="Beta-barrel_TonB_sf"/>
</dbReference>
<keyword evidence="8" id="KW-0732">Signal</keyword>
<dbReference type="Pfam" id="PF13715">
    <property type="entry name" value="CarbopepD_reg_2"/>
    <property type="match status" value="1"/>
</dbReference>
<dbReference type="NCBIfam" id="TIGR04056">
    <property type="entry name" value="OMP_RagA_SusC"/>
    <property type="match status" value="1"/>
</dbReference>
<dbReference type="Gene3D" id="2.170.130.10">
    <property type="entry name" value="TonB-dependent receptor, plug domain"/>
    <property type="match status" value="1"/>
</dbReference>
<dbReference type="InterPro" id="IPR037066">
    <property type="entry name" value="Plug_dom_sf"/>
</dbReference>
<sequence>MKQHYLCQTWAKRAFLFLLVLTLKTQAASSSILDDTSSITLHVVNQPIENIFKLIEKQTGLTFYYGRSIIDGSVPASVNVTKASLTEVMGVLLKGKNVSWRVKDRGVVLSKGGAVPEKGVIEIAADSVPKINVSGVVMDVKGNPLSGATVTLKGLPRGQGADARGRFTFLGVPANATLVISSVGFETKQVKINGRTEIRVPLDSAITEIASVEVFSTGYQDIPKERATGSFVQLDNQILNRTVSTNILDRLINVTSSLKPEKGIKTNISIRGFSTINANMKPLVVVDGFPYDETTFEGAIVLNNLNPNDIESITVLRDAASASIWGARAGNGVIVIKTKKGSYNQKPTVRFNTNVNFIEKPDLSYLNLMSSKDEIELEKKRFEAGEFNAFDDIYPSIGYFAPTTAVVELLLAHRRGEISQVELDAQLNALSAHDVRDDLNKYLLQTEINQQYNVNVSGGSLKNNYYLSFGYDKNRGNIKRNDAGRYTLRFDNTFKPIDKTEIGAYIVYTQANGKSNGLDYSGFMPTGNTSLTPPYVRFADESGKPLPVPTIGTLRDAYLDTVSAPGLLDWYYRPLEELRNKNASSKQYSTRLGGHLRFSFIDWMSAEVRGQYEKRIGITSDLANLDMYGTRNLINNFVYQDATGATIYPVPLGAIYNTNNTEGRFWNIRTQLNINKGWERSRVNAILAYESSESATSSSSRTQYGYDPATGISTTNMDYNTIFTLRPSGYRGSSKIPLSDVERGFLNRFESFLGNAAYTFNDRYTITASGRIDKSNFLGAKSNQRMIPLWSTGISWMISDENFYRVSWASYLNLRITYGYNGNLNNKATSLPTARIHAPDNAYHNLPSAVISTPPNPGLTWEKIGTFNVGIDFRLLSNRVQGSLEYYKKKGINLIGAIPIDATTGVTFYTGNYANMKGSGIDLILNTVNVKKDLQWTSNFNLSYNTDKITHYDQSGITPASYLTGYDAPIIGKPIAKIFAFPFGGLDPETGDPTANVNGEKRSYTSFIEEFKTEELSYLGSTTPRVFGSLINTFSYKNVSLSCNITFKFNYVFTRTSVNYYNIYANFSGHGDYALRWQKPGDENSTTVPSLPATPDQARDNFYSLSDVLVEKGDHIRLQDIRLSYDLGQNITKKLSVLKSISIYAVANNLGIIWRANKYNLDPELTGYLLPPPKSVAAGLTVSF</sequence>
<keyword evidence="4 7" id="KW-0812">Transmembrane</keyword>
<proteinExistence type="inferred from homology"/>
<keyword evidence="5 7" id="KW-0472">Membrane</keyword>
<dbReference type="PROSITE" id="PS52016">
    <property type="entry name" value="TONB_DEPENDENT_REC_3"/>
    <property type="match status" value="1"/>
</dbReference>
<evidence type="ECO:0000313" key="11">
    <source>
        <dbReference type="Proteomes" id="UP000679126"/>
    </source>
</evidence>
<evidence type="ECO:0000256" key="5">
    <source>
        <dbReference type="ARBA" id="ARBA00023136"/>
    </source>
</evidence>
<dbReference type="Proteomes" id="UP000679126">
    <property type="component" value="Unassembled WGS sequence"/>
</dbReference>
<dbReference type="SUPFAM" id="SSF56935">
    <property type="entry name" value="Porins"/>
    <property type="match status" value="1"/>
</dbReference>
<feature type="domain" description="TonB-dependent receptor plug" evidence="9">
    <location>
        <begin position="225"/>
        <end position="333"/>
    </location>
</feature>
<evidence type="ECO:0000256" key="8">
    <source>
        <dbReference type="SAM" id="SignalP"/>
    </source>
</evidence>
<name>A0ABS3YK75_9BACT</name>
<dbReference type="EMBL" id="JAGHKP010000004">
    <property type="protein sequence ID" value="MBO9154840.1"/>
    <property type="molecule type" value="Genomic_DNA"/>
</dbReference>
<evidence type="ECO:0000256" key="1">
    <source>
        <dbReference type="ARBA" id="ARBA00004571"/>
    </source>
</evidence>
<keyword evidence="11" id="KW-1185">Reference proteome</keyword>